<organism evidence="1">
    <name type="scientific">Loa loa</name>
    <name type="common">Eye worm</name>
    <name type="synonym">Filaria loa</name>
    <dbReference type="NCBI Taxonomy" id="7209"/>
    <lineage>
        <taxon>Eukaryota</taxon>
        <taxon>Metazoa</taxon>
        <taxon>Ecdysozoa</taxon>
        <taxon>Nematoda</taxon>
        <taxon>Chromadorea</taxon>
        <taxon>Rhabditida</taxon>
        <taxon>Spirurina</taxon>
        <taxon>Spiruromorpha</taxon>
        <taxon>Filarioidea</taxon>
        <taxon>Onchocercidae</taxon>
        <taxon>Loa</taxon>
    </lineage>
</organism>
<dbReference type="KEGG" id="loa:LOAG_14873"/>
<dbReference type="GeneID" id="9952356"/>
<dbReference type="EMBL" id="JH713395">
    <property type="protein sequence ID" value="EFO13656.1"/>
    <property type="molecule type" value="Genomic_DNA"/>
</dbReference>
<sequence>MREEKVNAEVMTASKNLNGALLSKSYLTAALVAATNDNFASRLLLSPDAKYALLR</sequence>
<reference evidence="1" key="1">
    <citation type="submission" date="2012-04" db="EMBL/GenBank/DDBJ databases">
        <title>The Genome Sequence of Loa loa.</title>
        <authorList>
            <consortium name="The Broad Institute Genome Sequencing Platform"/>
            <consortium name="Broad Institute Genome Sequencing Center for Infectious Disease"/>
            <person name="Nutman T.B."/>
            <person name="Fink D.L."/>
            <person name="Russ C."/>
            <person name="Young S."/>
            <person name="Zeng Q."/>
            <person name="Gargeya S."/>
            <person name="Alvarado L."/>
            <person name="Berlin A."/>
            <person name="Chapman S.B."/>
            <person name="Chen Z."/>
            <person name="Freedman E."/>
            <person name="Gellesch M."/>
            <person name="Goldberg J."/>
            <person name="Griggs A."/>
            <person name="Gujja S."/>
            <person name="Heilman E.R."/>
            <person name="Heiman D."/>
            <person name="Howarth C."/>
            <person name="Mehta T."/>
            <person name="Neiman D."/>
            <person name="Pearson M."/>
            <person name="Roberts A."/>
            <person name="Saif S."/>
            <person name="Shea T."/>
            <person name="Shenoy N."/>
            <person name="Sisk P."/>
            <person name="Stolte C."/>
            <person name="Sykes S."/>
            <person name="White J."/>
            <person name="Yandava C."/>
            <person name="Haas B."/>
            <person name="Henn M.R."/>
            <person name="Nusbaum C."/>
            <person name="Birren B."/>
        </authorList>
    </citation>
    <scope>NUCLEOTIDE SEQUENCE [LARGE SCALE GENOMIC DNA]</scope>
</reference>
<dbReference type="AlphaFoldDB" id="A0A1S0TGZ9"/>
<dbReference type="InParanoid" id="A0A1S0TGZ9"/>
<name>A0A1S0TGZ9_LOALO</name>
<dbReference type="RefSeq" id="XP_003150414.1">
    <property type="nucleotide sequence ID" value="XM_003150366.1"/>
</dbReference>
<protein>
    <submittedName>
        <fullName evidence="1">Uncharacterized protein</fullName>
    </submittedName>
</protein>
<gene>
    <name evidence="1" type="ORF">LOAG_14873</name>
</gene>
<evidence type="ECO:0000313" key="1">
    <source>
        <dbReference type="EMBL" id="EFO13656.1"/>
    </source>
</evidence>
<accession>A0A1S0TGZ9</accession>
<proteinExistence type="predicted"/>
<dbReference type="CTD" id="9952356"/>